<evidence type="ECO:0000313" key="9">
    <source>
        <dbReference type="Proteomes" id="UP000019804"/>
    </source>
</evidence>
<evidence type="ECO:0000256" key="6">
    <source>
        <dbReference type="SAM" id="MobiDB-lite"/>
    </source>
</evidence>
<proteinExistence type="predicted"/>
<dbReference type="PANTHER" id="PTHR47424:SF15">
    <property type="entry name" value="ZN(II)2CYS6 TRANSCRIPTION FACTOR (EUROFUNG)"/>
    <property type="match status" value="1"/>
</dbReference>
<dbReference type="GO" id="GO:0006351">
    <property type="term" value="P:DNA-templated transcription"/>
    <property type="evidence" value="ECO:0007669"/>
    <property type="project" value="InterPro"/>
</dbReference>
<dbReference type="SUPFAM" id="SSF57701">
    <property type="entry name" value="Zn2/Cys6 DNA-binding domain"/>
    <property type="match status" value="1"/>
</dbReference>
<dbReference type="CDD" id="cd02215">
    <property type="entry name" value="cupin_QDO_N_C"/>
    <property type="match status" value="1"/>
</dbReference>
<dbReference type="Proteomes" id="UP000019804">
    <property type="component" value="Unassembled WGS sequence"/>
</dbReference>
<dbReference type="STRING" id="1388766.A0A017SKN1"/>
<accession>A0A017SKN1</accession>
<dbReference type="GO" id="GO:0008270">
    <property type="term" value="F:zinc ion binding"/>
    <property type="evidence" value="ECO:0007669"/>
    <property type="project" value="InterPro"/>
</dbReference>
<dbReference type="GO" id="GO:0000435">
    <property type="term" value="P:positive regulation of transcription from RNA polymerase II promoter by galactose"/>
    <property type="evidence" value="ECO:0007669"/>
    <property type="project" value="TreeGrafter"/>
</dbReference>
<keyword evidence="3" id="KW-0238">DNA-binding</keyword>
<dbReference type="Pfam" id="PF00172">
    <property type="entry name" value="Zn_clus"/>
    <property type="match status" value="1"/>
</dbReference>
<evidence type="ECO:0000256" key="4">
    <source>
        <dbReference type="ARBA" id="ARBA00023163"/>
    </source>
</evidence>
<gene>
    <name evidence="8" type="ORF">EURHEDRAFT_513367</name>
</gene>
<dbReference type="GO" id="GO:0000978">
    <property type="term" value="F:RNA polymerase II cis-regulatory region sequence-specific DNA binding"/>
    <property type="evidence" value="ECO:0007669"/>
    <property type="project" value="TreeGrafter"/>
</dbReference>
<evidence type="ECO:0000259" key="7">
    <source>
        <dbReference type="PROSITE" id="PS50048"/>
    </source>
</evidence>
<feature type="region of interest" description="Disordered" evidence="6">
    <location>
        <begin position="970"/>
        <end position="994"/>
    </location>
</feature>
<keyword evidence="9" id="KW-1185">Reference proteome</keyword>
<feature type="compositionally biased region" description="Polar residues" evidence="6">
    <location>
        <begin position="442"/>
        <end position="456"/>
    </location>
</feature>
<dbReference type="InterPro" id="IPR051127">
    <property type="entry name" value="Fungal_SecMet_Regulators"/>
</dbReference>
<dbReference type="InterPro" id="IPR013096">
    <property type="entry name" value="Cupin_2"/>
</dbReference>
<organism evidence="8 9">
    <name type="scientific">Aspergillus ruber (strain CBS 135680)</name>
    <dbReference type="NCBI Taxonomy" id="1388766"/>
    <lineage>
        <taxon>Eukaryota</taxon>
        <taxon>Fungi</taxon>
        <taxon>Dikarya</taxon>
        <taxon>Ascomycota</taxon>
        <taxon>Pezizomycotina</taxon>
        <taxon>Eurotiomycetes</taxon>
        <taxon>Eurotiomycetidae</taxon>
        <taxon>Eurotiales</taxon>
        <taxon>Aspergillaceae</taxon>
        <taxon>Aspergillus</taxon>
        <taxon>Aspergillus subgen. Aspergillus</taxon>
    </lineage>
</organism>
<dbReference type="InterPro" id="IPR007219">
    <property type="entry name" value="XnlR_reg_dom"/>
</dbReference>
<dbReference type="InterPro" id="IPR001138">
    <property type="entry name" value="Zn2Cys6_DnaBD"/>
</dbReference>
<dbReference type="InterPro" id="IPR014710">
    <property type="entry name" value="RmlC-like_jellyroll"/>
</dbReference>
<dbReference type="GO" id="GO:0005634">
    <property type="term" value="C:nucleus"/>
    <property type="evidence" value="ECO:0007669"/>
    <property type="project" value="TreeGrafter"/>
</dbReference>
<keyword evidence="4" id="KW-0804">Transcription</keyword>
<dbReference type="Pfam" id="PF07883">
    <property type="entry name" value="Cupin_2"/>
    <property type="match status" value="1"/>
</dbReference>
<feature type="compositionally biased region" description="Basic and acidic residues" evidence="6">
    <location>
        <begin position="457"/>
        <end position="473"/>
    </location>
</feature>
<feature type="region of interest" description="Disordered" evidence="6">
    <location>
        <begin position="411"/>
        <end position="481"/>
    </location>
</feature>
<dbReference type="Gene3D" id="2.60.120.10">
    <property type="entry name" value="Jelly Rolls"/>
    <property type="match status" value="2"/>
</dbReference>
<reference evidence="9" key="1">
    <citation type="journal article" date="2014" name="Nat. Commun.">
        <title>Genomic adaptations of the halophilic Dead Sea filamentous fungus Eurotium rubrum.</title>
        <authorList>
            <person name="Kis-Papo T."/>
            <person name="Weig A.R."/>
            <person name="Riley R."/>
            <person name="Persoh D."/>
            <person name="Salamov A."/>
            <person name="Sun H."/>
            <person name="Lipzen A."/>
            <person name="Wasser S.P."/>
            <person name="Rambold G."/>
            <person name="Grigoriev I.V."/>
            <person name="Nevo E."/>
        </authorList>
    </citation>
    <scope>NUCLEOTIDE SEQUENCE [LARGE SCALE GENOMIC DNA]</scope>
    <source>
        <strain evidence="9">CBS 135680</strain>
    </source>
</reference>
<keyword evidence="2" id="KW-0805">Transcription regulation</keyword>
<dbReference type="PROSITE" id="PS50048">
    <property type="entry name" value="ZN2_CY6_FUNGAL_2"/>
    <property type="match status" value="1"/>
</dbReference>
<evidence type="ECO:0000256" key="3">
    <source>
        <dbReference type="ARBA" id="ARBA00023125"/>
    </source>
</evidence>
<sequence length="1035" mass="116246">MALSWSNQPPQSRVPYAIPQLEGERITIPGSKGVFRILASSKQTNGLMAVFQSGAVLSDAPGFHYHNHAHDVFLVTKGYLKLWNGDKCRIMGPGDFAYVPPTVIHNPEMLGPHTEIFGLITPGDWVDFFRYVSEPFEGLLVPENDVRDLKSLLIPKIMAAKEQFDVVFQPNYQPPEVGDWTEEDEKLPGSPQAFYLRANSGPRWMFGGIMSRPFITTAQSSDVCAISSIESSQTYGSTLFSKYMTFGSVDHCLCVQEGTLVVRLKGAPDAVFREGETVVIPAGQAFALDFASRYVRVWSFTDGNGIEALIHRLGTPFAGVVLPDQVPAWDSASVESATADFNRPTSSSPLRRPAATARDDAVQPKAKRPRAAQACDRCRAKKYKCDESYPCSHCKSDYVSDLEKRVEELSSRLRTLESSGASQPSPHPSRLATVPGDRAVTQPITTATPCSLSQHESTPKEDAAVSGDNRDGSADSTEEEISEFNHHTNGIEFHGSTSSAAFIGHLEKAREPKRPEELSNLRPPDGSYSLISTLHNSSFSPSCATGPVQPEFLQNQNFYFDQAHAFMNGYFENIHFIHPFIDKDDFMTRAHDLWLNRNHQQSLSFVALYLSVLSFGALVRVWDEEILNGLTRFDWSRKLFREAQMYLNYLQFSNDLETVQCLYLMAKVCQNELNPNLAYMYLGLAIRTCLSAGFNREVRNPKDQRESWISKTWWGLFSLEIEMSFSVGRPDTLGMDEYHNRSLPERDDSEYAIIPWMVDFAQIIRKVSVQIYHSRFTLQDKLQLALQIEQEMDKWVARLPPRIKPDLARQPASGGALRDPKWARRQRLVLGIRYYNVKMLLFRPFLSHFTRKLRHTPAELEQTINKCLDAAMKTIEVIHDIYRIHTFFRCWWYNTTYVMFATTTLLLPMSKLGMCPQTLPLASSVEMAVEILEAMDESVVARKSVEIIVQYLKDFRAPNNSTNGTQVVTTPSHGDADPAASVWSGTGTGTEQGTGQAGIGIDIPEWAYGFGFPDYSFDGIARLFDDLGGLPMLDN</sequence>
<evidence type="ECO:0000313" key="8">
    <source>
        <dbReference type="EMBL" id="EYE97487.1"/>
    </source>
</evidence>
<dbReference type="SUPFAM" id="SSF51182">
    <property type="entry name" value="RmlC-like cupins"/>
    <property type="match status" value="1"/>
</dbReference>
<dbReference type="GO" id="GO:0000981">
    <property type="term" value="F:DNA-binding transcription factor activity, RNA polymerase II-specific"/>
    <property type="evidence" value="ECO:0007669"/>
    <property type="project" value="InterPro"/>
</dbReference>
<dbReference type="RefSeq" id="XP_040641175.1">
    <property type="nucleotide sequence ID" value="XM_040786160.1"/>
</dbReference>
<dbReference type="PANTHER" id="PTHR47424">
    <property type="entry name" value="REGULATORY PROTEIN GAL4"/>
    <property type="match status" value="1"/>
</dbReference>
<feature type="domain" description="Zn(2)-C6 fungal-type" evidence="7">
    <location>
        <begin position="374"/>
        <end position="394"/>
    </location>
</feature>
<dbReference type="EMBL" id="KK088415">
    <property type="protein sequence ID" value="EYE97487.1"/>
    <property type="molecule type" value="Genomic_DNA"/>
</dbReference>
<evidence type="ECO:0000256" key="1">
    <source>
        <dbReference type="ARBA" id="ARBA00022723"/>
    </source>
</evidence>
<evidence type="ECO:0000256" key="2">
    <source>
        <dbReference type="ARBA" id="ARBA00023015"/>
    </source>
</evidence>
<dbReference type="CDD" id="cd12148">
    <property type="entry name" value="fungal_TF_MHR"/>
    <property type="match status" value="1"/>
</dbReference>
<dbReference type="HOGENOM" id="CLU_270950_0_0_1"/>
<dbReference type="Gene3D" id="4.10.240.10">
    <property type="entry name" value="Zn(2)-C6 fungal-type DNA-binding domain"/>
    <property type="match status" value="1"/>
</dbReference>
<dbReference type="AlphaFoldDB" id="A0A017SKN1"/>
<dbReference type="SMART" id="SM00906">
    <property type="entry name" value="Fungal_trans"/>
    <property type="match status" value="1"/>
</dbReference>
<keyword evidence="5" id="KW-0539">Nucleus</keyword>
<protein>
    <submittedName>
        <fullName evidence="8">RmlC-like cupin</fullName>
    </submittedName>
</protein>
<dbReference type="OrthoDB" id="2571985at2759"/>
<dbReference type="CDD" id="cd00067">
    <property type="entry name" value="GAL4"/>
    <property type="match status" value="1"/>
</dbReference>
<dbReference type="InterPro" id="IPR036864">
    <property type="entry name" value="Zn2-C6_fun-type_DNA-bd_sf"/>
</dbReference>
<dbReference type="Pfam" id="PF04082">
    <property type="entry name" value="Fungal_trans"/>
    <property type="match status" value="1"/>
</dbReference>
<evidence type="ECO:0000256" key="5">
    <source>
        <dbReference type="ARBA" id="ARBA00023242"/>
    </source>
</evidence>
<dbReference type="InterPro" id="IPR011051">
    <property type="entry name" value="RmlC_Cupin_sf"/>
</dbReference>
<feature type="region of interest" description="Disordered" evidence="6">
    <location>
        <begin position="337"/>
        <end position="373"/>
    </location>
</feature>
<dbReference type="SMART" id="SM00066">
    <property type="entry name" value="GAL4"/>
    <property type="match status" value="1"/>
</dbReference>
<name>A0A017SKN1_ASPRC</name>
<dbReference type="GeneID" id="63701284"/>
<keyword evidence="1" id="KW-0479">Metal-binding</keyword>